<evidence type="ECO:0000256" key="4">
    <source>
        <dbReference type="ARBA" id="ARBA00022490"/>
    </source>
</evidence>
<dbReference type="PANTHER" id="PTHR34981">
    <property type="entry name" value="CELL DIVISION PROTEIN ZAPA"/>
    <property type="match status" value="1"/>
</dbReference>
<dbReference type="AlphaFoldDB" id="A0A0A6P563"/>
<keyword evidence="4" id="KW-0963">Cytoplasm</keyword>
<dbReference type="Pfam" id="PF05164">
    <property type="entry name" value="ZapA"/>
    <property type="match status" value="1"/>
</dbReference>
<comment type="subunit">
    <text evidence="10">Homodimer. Interacts with FtsZ.</text>
</comment>
<keyword evidence="14" id="KW-1185">Reference proteome</keyword>
<dbReference type="InterPro" id="IPR036192">
    <property type="entry name" value="Cell_div_ZapA-like_sf"/>
</dbReference>
<keyword evidence="8" id="KW-0131">Cell cycle</keyword>
<dbReference type="PANTHER" id="PTHR34981:SF1">
    <property type="entry name" value="CELL DIVISION PROTEIN ZAPA"/>
    <property type="match status" value="1"/>
</dbReference>
<evidence type="ECO:0000256" key="5">
    <source>
        <dbReference type="ARBA" id="ARBA00022618"/>
    </source>
</evidence>
<gene>
    <name evidence="13" type="ORF">PN36_04930</name>
</gene>
<evidence type="ECO:0000256" key="9">
    <source>
        <dbReference type="ARBA" id="ARBA00024910"/>
    </source>
</evidence>
<keyword evidence="7" id="KW-0717">Septation</keyword>
<dbReference type="EMBL" id="JSZA02000013">
    <property type="protein sequence ID" value="KHD05464.1"/>
    <property type="molecule type" value="Genomic_DNA"/>
</dbReference>
<evidence type="ECO:0000256" key="11">
    <source>
        <dbReference type="ARBA" id="ARBA00033158"/>
    </source>
</evidence>
<organism evidence="13 14">
    <name type="scientific">Candidatus Thiomargarita nelsonii</name>
    <dbReference type="NCBI Taxonomy" id="1003181"/>
    <lineage>
        <taxon>Bacteria</taxon>
        <taxon>Pseudomonadati</taxon>
        <taxon>Pseudomonadota</taxon>
        <taxon>Gammaproteobacteria</taxon>
        <taxon>Thiotrichales</taxon>
        <taxon>Thiotrichaceae</taxon>
        <taxon>Thiomargarita</taxon>
    </lineage>
</organism>
<protein>
    <recommendedName>
        <fullName evidence="3">Cell division protein ZapA</fullName>
    </recommendedName>
    <alternativeName>
        <fullName evidence="11">Z ring-associated protein ZapA</fullName>
    </alternativeName>
</protein>
<sequence length="104" mass="12136">MTLGKSVQVNLHILEKDYVVACPEEERDTLMASAQYLNEKVKEVRDAGKVISTERMLVISALNIIHEYLHYKQEKEQYRDTFNHEIARLQEKIDMALLEINNST</sequence>
<keyword evidence="5" id="KW-0132">Cell division</keyword>
<comment type="similarity">
    <text evidence="2">Belongs to the ZapA family. Type 1 subfamily.</text>
</comment>
<evidence type="ECO:0000256" key="6">
    <source>
        <dbReference type="ARBA" id="ARBA00023054"/>
    </source>
</evidence>
<dbReference type="GO" id="GO:0030428">
    <property type="term" value="C:cell septum"/>
    <property type="evidence" value="ECO:0007669"/>
    <property type="project" value="TreeGrafter"/>
</dbReference>
<dbReference type="GO" id="GO:0032153">
    <property type="term" value="C:cell division site"/>
    <property type="evidence" value="ECO:0007669"/>
    <property type="project" value="TreeGrafter"/>
</dbReference>
<comment type="subcellular location">
    <subcellularLocation>
        <location evidence="1">Cytoplasm</location>
    </subcellularLocation>
</comment>
<feature type="coiled-coil region" evidence="12">
    <location>
        <begin position="72"/>
        <end position="99"/>
    </location>
</feature>
<evidence type="ECO:0000313" key="14">
    <source>
        <dbReference type="Proteomes" id="UP000030428"/>
    </source>
</evidence>
<reference evidence="13 14" key="1">
    <citation type="journal article" date="2016" name="Front. Microbiol.">
        <title>Single-Cell (Meta-)Genomics of a Dimorphic Candidatus Thiomargarita nelsonii Reveals Genomic Plasticity.</title>
        <authorList>
            <person name="Flood B.E."/>
            <person name="Fliss P."/>
            <person name="Jones D.S."/>
            <person name="Dick G.J."/>
            <person name="Jain S."/>
            <person name="Kaster A.K."/>
            <person name="Winkel M."/>
            <person name="Mussmann M."/>
            <person name="Bailey J."/>
        </authorList>
    </citation>
    <scope>NUCLEOTIDE SEQUENCE [LARGE SCALE GENOMIC DNA]</scope>
    <source>
        <strain evidence="13">Hydrate Ridge</strain>
    </source>
</reference>
<evidence type="ECO:0000256" key="7">
    <source>
        <dbReference type="ARBA" id="ARBA00023210"/>
    </source>
</evidence>
<comment type="caution">
    <text evidence="13">The sequence shown here is derived from an EMBL/GenBank/DDBJ whole genome shotgun (WGS) entry which is preliminary data.</text>
</comment>
<comment type="function">
    <text evidence="9">Activator of cell division through the inhibition of FtsZ GTPase activity, therefore promoting FtsZ assembly into bundles of protofilaments necessary for the formation of the division Z ring. It is recruited early at mid-cell but it is not essential for cell division.</text>
</comment>
<dbReference type="GO" id="GO:0000921">
    <property type="term" value="P:septin ring assembly"/>
    <property type="evidence" value="ECO:0007669"/>
    <property type="project" value="TreeGrafter"/>
</dbReference>
<evidence type="ECO:0000256" key="2">
    <source>
        <dbReference type="ARBA" id="ARBA00010074"/>
    </source>
</evidence>
<dbReference type="GO" id="GO:0005829">
    <property type="term" value="C:cytosol"/>
    <property type="evidence" value="ECO:0007669"/>
    <property type="project" value="TreeGrafter"/>
</dbReference>
<dbReference type="Proteomes" id="UP000030428">
    <property type="component" value="Unassembled WGS sequence"/>
</dbReference>
<evidence type="ECO:0000313" key="13">
    <source>
        <dbReference type="EMBL" id="KHD05464.1"/>
    </source>
</evidence>
<dbReference type="InterPro" id="IPR007838">
    <property type="entry name" value="Cell_div_ZapA-like"/>
</dbReference>
<evidence type="ECO:0000256" key="10">
    <source>
        <dbReference type="ARBA" id="ARBA00026068"/>
    </source>
</evidence>
<name>A0A0A6P563_9GAMM</name>
<dbReference type="GO" id="GO:0000917">
    <property type="term" value="P:division septum assembly"/>
    <property type="evidence" value="ECO:0007669"/>
    <property type="project" value="UniProtKB-KW"/>
</dbReference>
<evidence type="ECO:0000256" key="8">
    <source>
        <dbReference type="ARBA" id="ARBA00023306"/>
    </source>
</evidence>
<evidence type="ECO:0000256" key="1">
    <source>
        <dbReference type="ARBA" id="ARBA00004496"/>
    </source>
</evidence>
<accession>A0A0A6P563</accession>
<dbReference type="Gene3D" id="1.20.5.50">
    <property type="match status" value="1"/>
</dbReference>
<dbReference type="SUPFAM" id="SSF102829">
    <property type="entry name" value="Cell division protein ZapA-like"/>
    <property type="match status" value="1"/>
</dbReference>
<keyword evidence="6 12" id="KW-0175">Coiled coil</keyword>
<evidence type="ECO:0000256" key="12">
    <source>
        <dbReference type="SAM" id="Coils"/>
    </source>
</evidence>
<proteinExistence type="inferred from homology"/>
<evidence type="ECO:0000256" key="3">
    <source>
        <dbReference type="ARBA" id="ARBA00015195"/>
    </source>
</evidence>
<dbReference type="GO" id="GO:0043093">
    <property type="term" value="P:FtsZ-dependent cytokinesis"/>
    <property type="evidence" value="ECO:0007669"/>
    <property type="project" value="TreeGrafter"/>
</dbReference>
<dbReference type="Gene3D" id="3.30.160.880">
    <property type="entry name" value="Cell division protein ZapA protomer, N-terminal domain"/>
    <property type="match status" value="1"/>
</dbReference>
<dbReference type="InterPro" id="IPR042233">
    <property type="entry name" value="Cell_div_ZapA_N"/>
</dbReference>